<dbReference type="PANTHER" id="PTHR30050">
    <property type="entry name" value="CHROMOSOMAL REPLICATION INITIATOR PROTEIN DNAA"/>
    <property type="match status" value="1"/>
</dbReference>
<dbReference type="GO" id="GO:0006260">
    <property type="term" value="P:DNA replication"/>
    <property type="evidence" value="ECO:0007669"/>
    <property type="project" value="TreeGrafter"/>
</dbReference>
<evidence type="ECO:0000313" key="2">
    <source>
        <dbReference type="EMBL" id="PRR80316.1"/>
    </source>
</evidence>
<name>A0A2T0B8U5_9CLOT</name>
<evidence type="ECO:0000259" key="1">
    <source>
        <dbReference type="SMART" id="SM00382"/>
    </source>
</evidence>
<dbReference type="Proteomes" id="UP000239706">
    <property type="component" value="Unassembled WGS sequence"/>
</dbReference>
<dbReference type="PROSITE" id="PS00675">
    <property type="entry name" value="SIGMA54_INTERACT_1"/>
    <property type="match status" value="1"/>
</dbReference>
<dbReference type="NCBIfam" id="NF005304">
    <property type="entry name" value="PRK06835.1"/>
    <property type="match status" value="1"/>
</dbReference>
<dbReference type="OrthoDB" id="9776217at2"/>
<dbReference type="RefSeq" id="WP_106062529.1">
    <property type="nucleotide sequence ID" value="NZ_PVXO01000007.1"/>
</dbReference>
<keyword evidence="3" id="KW-1185">Reference proteome</keyword>
<dbReference type="EMBL" id="PVXO01000007">
    <property type="protein sequence ID" value="PRR80316.1"/>
    <property type="molecule type" value="Genomic_DNA"/>
</dbReference>
<dbReference type="InterPro" id="IPR025662">
    <property type="entry name" value="Sigma_54_int_dom_ATP-bd_1"/>
</dbReference>
<dbReference type="GO" id="GO:0005524">
    <property type="term" value="F:ATP binding"/>
    <property type="evidence" value="ECO:0007669"/>
    <property type="project" value="InterPro"/>
</dbReference>
<dbReference type="AlphaFoldDB" id="A0A2T0B8U5"/>
<organism evidence="2 3">
    <name type="scientific">Clostridium liquoris</name>
    <dbReference type="NCBI Taxonomy" id="1289519"/>
    <lineage>
        <taxon>Bacteria</taxon>
        <taxon>Bacillati</taxon>
        <taxon>Bacillota</taxon>
        <taxon>Clostridia</taxon>
        <taxon>Eubacteriales</taxon>
        <taxon>Clostridiaceae</taxon>
        <taxon>Clostridium</taxon>
    </lineage>
</organism>
<dbReference type="Pfam" id="PF01695">
    <property type="entry name" value="IstB_IS21"/>
    <property type="match status" value="1"/>
</dbReference>
<comment type="caution">
    <text evidence="2">The sequence shown here is derived from an EMBL/GenBank/DDBJ whole genome shotgun (WGS) entry which is preliminary data.</text>
</comment>
<dbReference type="SUPFAM" id="SSF52540">
    <property type="entry name" value="P-loop containing nucleoside triphosphate hydrolases"/>
    <property type="match status" value="1"/>
</dbReference>
<sequence>MINGYQAEVLKIYDELRNSEEKALENRRAEIEKKLPKVIDIEKNIVKLSLDMSINILRKKENIEEYISVIKEKITDLRVKKSELLVSSGYPLDYLEMHYNCPKCKDTGFVGTIKCECYKKNLIKALYRSSEINYILERDNFDNFSFQYFSPYKSSNEPESPRKNMEKIADISWNFIENFNSIDENLLFYGDSGTGKSFLANCIAKELLDRGHMVIYRTAVDLIKDLKGARFDSQEELEDLLINCDLLIIDDLGTEALTEFSKTELFNLLNRKLLKRRKMIISTNFTIEALLKNYSERISSRLLGNFTLCKFYGEDIRVRINMNKKK</sequence>
<dbReference type="InterPro" id="IPR003593">
    <property type="entry name" value="AAA+_ATPase"/>
</dbReference>
<dbReference type="PANTHER" id="PTHR30050:SF4">
    <property type="entry name" value="ATP-BINDING PROTEIN RV3427C IN INSERTION SEQUENCE-RELATED"/>
    <property type="match status" value="1"/>
</dbReference>
<reference evidence="2 3" key="1">
    <citation type="submission" date="2018-03" db="EMBL/GenBank/DDBJ databases">
        <title>Genome sequence of Clostridium liquoris DSM 100320.</title>
        <authorList>
            <person name="Poehlein A."/>
            <person name="Daniel R."/>
        </authorList>
    </citation>
    <scope>NUCLEOTIDE SEQUENCE [LARGE SCALE GENOMIC DNA]</scope>
    <source>
        <strain evidence="2 3">DSM 100320</strain>
    </source>
</reference>
<gene>
    <name evidence="2" type="primary">dnaC_1</name>
    <name evidence="2" type="ORF">CLLI_03360</name>
</gene>
<dbReference type="CDD" id="cd00009">
    <property type="entry name" value="AAA"/>
    <property type="match status" value="1"/>
</dbReference>
<evidence type="ECO:0000313" key="3">
    <source>
        <dbReference type="Proteomes" id="UP000239706"/>
    </source>
</evidence>
<protein>
    <submittedName>
        <fullName evidence="2">DNA replication protein DnaC</fullName>
    </submittedName>
</protein>
<feature type="domain" description="AAA+ ATPase" evidence="1">
    <location>
        <begin position="182"/>
        <end position="305"/>
    </location>
</feature>
<dbReference type="InterPro" id="IPR027417">
    <property type="entry name" value="P-loop_NTPase"/>
</dbReference>
<dbReference type="Gene3D" id="3.40.50.300">
    <property type="entry name" value="P-loop containing nucleotide triphosphate hydrolases"/>
    <property type="match status" value="1"/>
</dbReference>
<dbReference type="SMART" id="SM00382">
    <property type="entry name" value="AAA"/>
    <property type="match status" value="1"/>
</dbReference>
<proteinExistence type="predicted"/>
<accession>A0A2T0B8U5</accession>
<dbReference type="InterPro" id="IPR002611">
    <property type="entry name" value="IstB_ATP-bd"/>
</dbReference>